<dbReference type="CDD" id="cd00056">
    <property type="entry name" value="ENDO3c"/>
    <property type="match status" value="1"/>
</dbReference>
<dbReference type="InterPro" id="IPR003265">
    <property type="entry name" value="HhH-GPD_domain"/>
</dbReference>
<gene>
    <name evidence="13" type="ORF">G3M70_15240</name>
</gene>
<evidence type="ECO:0000259" key="12">
    <source>
        <dbReference type="SMART" id="SM00478"/>
    </source>
</evidence>
<dbReference type="Pfam" id="PF00730">
    <property type="entry name" value="HhH-GPD"/>
    <property type="match status" value="1"/>
</dbReference>
<dbReference type="GO" id="GO:0046872">
    <property type="term" value="F:metal ion binding"/>
    <property type="evidence" value="ECO:0007669"/>
    <property type="project" value="UniProtKB-KW"/>
</dbReference>
<dbReference type="InterPro" id="IPR023170">
    <property type="entry name" value="HhH_base_excis_C"/>
</dbReference>
<dbReference type="PIRSF" id="PIRSF001435">
    <property type="entry name" value="Nth"/>
    <property type="match status" value="1"/>
</dbReference>
<reference evidence="13 14" key="1">
    <citation type="submission" date="2020-02" db="EMBL/GenBank/DDBJ databases">
        <title>Genomic and physiological characterization of two novel Nitrospinaceae genera.</title>
        <authorList>
            <person name="Mueller A.J."/>
            <person name="Jung M.-Y."/>
            <person name="Strachan C.R."/>
            <person name="Herbold C.W."/>
            <person name="Kirkegaard R.H."/>
            <person name="Daims H."/>
        </authorList>
    </citation>
    <scope>NUCLEOTIDE SEQUENCE [LARGE SCALE GENOMIC DNA]</scope>
    <source>
        <strain evidence="13">EB</strain>
    </source>
</reference>
<dbReference type="GO" id="GO:0003677">
    <property type="term" value="F:DNA binding"/>
    <property type="evidence" value="ECO:0007669"/>
    <property type="project" value="UniProtKB-KW"/>
</dbReference>
<dbReference type="GO" id="GO:0016829">
    <property type="term" value="F:lyase activity"/>
    <property type="evidence" value="ECO:0007669"/>
    <property type="project" value="UniProtKB-KW"/>
</dbReference>
<evidence type="ECO:0000256" key="6">
    <source>
        <dbReference type="ARBA" id="ARBA00023004"/>
    </source>
</evidence>
<dbReference type="AlphaFoldDB" id="A0A7T0G131"/>
<evidence type="ECO:0000256" key="11">
    <source>
        <dbReference type="ARBA" id="ARBA00023295"/>
    </source>
</evidence>
<evidence type="ECO:0000256" key="3">
    <source>
        <dbReference type="ARBA" id="ARBA00022723"/>
    </source>
</evidence>
<sequence>MDSNSLPITLKRLRAAAKKWRIPSVTQIAREGDPFRVLVSTLLSLRTRDEVMEEAAERVFALANNPRSMLRIPPEKLQKAIYPVAFFRNKRRSLSALCQKLVAEYGGEVPDTLEELLALPGVGRKTANLTLILGFDKPGICVDTHVHRIVNRWDYVRTRNPDETEMALRESLPKRYWKEFNELLVAFGQNCCKPTSPICSECPVEEFCRNRGVKKKR</sequence>
<evidence type="ECO:0000313" key="13">
    <source>
        <dbReference type="EMBL" id="QPJ63155.1"/>
    </source>
</evidence>
<evidence type="ECO:0000313" key="14">
    <source>
        <dbReference type="Proteomes" id="UP000594688"/>
    </source>
</evidence>
<evidence type="ECO:0000256" key="9">
    <source>
        <dbReference type="ARBA" id="ARBA00023204"/>
    </source>
</evidence>
<dbReference type="KEGG" id="nli:G3M70_15240"/>
<evidence type="ECO:0000256" key="7">
    <source>
        <dbReference type="ARBA" id="ARBA00023014"/>
    </source>
</evidence>
<keyword evidence="2" id="KW-0004">4Fe-4S</keyword>
<evidence type="ECO:0000256" key="5">
    <source>
        <dbReference type="ARBA" id="ARBA00022801"/>
    </source>
</evidence>
<dbReference type="Pfam" id="PF00633">
    <property type="entry name" value="HHH"/>
    <property type="match status" value="1"/>
</dbReference>
<organism evidence="13 14">
    <name type="scientific">Candidatus Nitronauta litoralis</name>
    <dbReference type="NCBI Taxonomy" id="2705533"/>
    <lineage>
        <taxon>Bacteria</taxon>
        <taxon>Pseudomonadati</taxon>
        <taxon>Nitrospinota/Tectimicrobiota group</taxon>
        <taxon>Nitrospinota</taxon>
        <taxon>Nitrospinia</taxon>
        <taxon>Nitrospinales</taxon>
        <taxon>Nitrospinaceae</taxon>
        <taxon>Candidatus Nitronauta</taxon>
    </lineage>
</organism>
<dbReference type="SMART" id="SM00478">
    <property type="entry name" value="ENDO3c"/>
    <property type="match status" value="1"/>
</dbReference>
<dbReference type="Gene3D" id="1.10.340.30">
    <property type="entry name" value="Hypothetical protein, domain 2"/>
    <property type="match status" value="1"/>
</dbReference>
<keyword evidence="8" id="KW-0238">DNA-binding</keyword>
<keyword evidence="10" id="KW-0456">Lyase</keyword>
<dbReference type="PANTHER" id="PTHR43286">
    <property type="entry name" value="ENDONUCLEASE III-LIKE PROTEIN 1"/>
    <property type="match status" value="1"/>
</dbReference>
<keyword evidence="4" id="KW-0227">DNA damage</keyword>
<evidence type="ECO:0000256" key="2">
    <source>
        <dbReference type="ARBA" id="ARBA00022485"/>
    </source>
</evidence>
<dbReference type="Proteomes" id="UP000594688">
    <property type="component" value="Chromosome"/>
</dbReference>
<evidence type="ECO:0000256" key="1">
    <source>
        <dbReference type="ARBA" id="ARBA00008343"/>
    </source>
</evidence>
<keyword evidence="13" id="KW-0255">Endonuclease</keyword>
<dbReference type="InterPro" id="IPR011257">
    <property type="entry name" value="DNA_glycosylase"/>
</dbReference>
<keyword evidence="3" id="KW-0479">Metal-binding</keyword>
<evidence type="ECO:0000256" key="10">
    <source>
        <dbReference type="ARBA" id="ARBA00023239"/>
    </source>
</evidence>
<protein>
    <submittedName>
        <fullName evidence="13">Endonuclease III</fullName>
    </submittedName>
</protein>
<dbReference type="FunFam" id="1.10.1670.10:FF:000001">
    <property type="entry name" value="Endonuclease III"/>
    <property type="match status" value="1"/>
</dbReference>
<accession>A0A7T0G131</accession>
<evidence type="ECO:0000256" key="4">
    <source>
        <dbReference type="ARBA" id="ARBA00022763"/>
    </source>
</evidence>
<dbReference type="PROSITE" id="PS01155">
    <property type="entry name" value="ENDONUCLEASE_III_2"/>
    <property type="match status" value="1"/>
</dbReference>
<dbReference type="InterPro" id="IPR004036">
    <property type="entry name" value="Endonuclease-III-like_CS2"/>
</dbReference>
<dbReference type="GO" id="GO:0051539">
    <property type="term" value="F:4 iron, 4 sulfur cluster binding"/>
    <property type="evidence" value="ECO:0007669"/>
    <property type="project" value="UniProtKB-KW"/>
</dbReference>
<dbReference type="PANTHER" id="PTHR43286:SF1">
    <property type="entry name" value="ENDONUCLEASE III-LIKE PROTEIN 1"/>
    <property type="match status" value="1"/>
</dbReference>
<comment type="similarity">
    <text evidence="1">Belongs to the Nth/MutY family.</text>
</comment>
<evidence type="ECO:0000256" key="8">
    <source>
        <dbReference type="ARBA" id="ARBA00023125"/>
    </source>
</evidence>
<keyword evidence="7" id="KW-0411">Iron-sulfur</keyword>
<dbReference type="FunFam" id="1.10.340.30:FF:000001">
    <property type="entry name" value="Endonuclease III"/>
    <property type="match status" value="1"/>
</dbReference>
<keyword evidence="9" id="KW-0234">DNA repair</keyword>
<dbReference type="InterPro" id="IPR000445">
    <property type="entry name" value="HhH_motif"/>
</dbReference>
<keyword evidence="13" id="KW-0540">Nuclease</keyword>
<feature type="domain" description="HhH-GPD" evidence="12">
    <location>
        <begin position="43"/>
        <end position="190"/>
    </location>
</feature>
<dbReference type="GO" id="GO:0000703">
    <property type="term" value="F:oxidized pyrimidine nucleobase lesion DNA N-glycosylase activity"/>
    <property type="evidence" value="ECO:0007669"/>
    <property type="project" value="TreeGrafter"/>
</dbReference>
<dbReference type="GO" id="GO:0006289">
    <property type="term" value="P:nucleotide-excision repair"/>
    <property type="evidence" value="ECO:0007669"/>
    <property type="project" value="TreeGrafter"/>
</dbReference>
<proteinExistence type="inferred from homology"/>
<dbReference type="SUPFAM" id="SSF48150">
    <property type="entry name" value="DNA-glycosylase"/>
    <property type="match status" value="1"/>
</dbReference>
<keyword evidence="6" id="KW-0408">Iron</keyword>
<dbReference type="Gene3D" id="1.10.1670.10">
    <property type="entry name" value="Helix-hairpin-Helix base-excision DNA repair enzymes (C-terminal)"/>
    <property type="match status" value="1"/>
</dbReference>
<name>A0A7T0G131_9BACT</name>
<keyword evidence="5" id="KW-0378">Hydrolase</keyword>
<dbReference type="EMBL" id="CP048685">
    <property type="protein sequence ID" value="QPJ63155.1"/>
    <property type="molecule type" value="Genomic_DNA"/>
</dbReference>
<keyword evidence="11" id="KW-0326">Glycosidase</keyword>
<dbReference type="GO" id="GO:0006285">
    <property type="term" value="P:base-excision repair, AP site formation"/>
    <property type="evidence" value="ECO:0007669"/>
    <property type="project" value="TreeGrafter"/>
</dbReference>
<dbReference type="GO" id="GO:0003906">
    <property type="term" value="F:DNA-(apurinic or apyrimidinic site) endonuclease activity"/>
    <property type="evidence" value="ECO:0007669"/>
    <property type="project" value="TreeGrafter"/>
</dbReference>